<dbReference type="AlphaFoldDB" id="A0A4P6EWX1"/>
<evidence type="ECO:0000256" key="2">
    <source>
        <dbReference type="SAM" id="MobiDB-lite"/>
    </source>
</evidence>
<protein>
    <submittedName>
        <fullName evidence="4">MerR family transcriptional regulator</fullName>
    </submittedName>
</protein>
<feature type="domain" description="HTH merR-type" evidence="3">
    <location>
        <begin position="5"/>
        <end position="56"/>
    </location>
</feature>
<dbReference type="OrthoDB" id="2991292at2"/>
<dbReference type="GO" id="GO:0006355">
    <property type="term" value="P:regulation of DNA-templated transcription"/>
    <property type="evidence" value="ECO:0007669"/>
    <property type="project" value="InterPro"/>
</dbReference>
<accession>A0A4P6EWX1</accession>
<feature type="region of interest" description="Disordered" evidence="2">
    <location>
        <begin position="55"/>
        <end position="116"/>
    </location>
</feature>
<dbReference type="Pfam" id="PF13411">
    <property type="entry name" value="MerR_1"/>
    <property type="match status" value="1"/>
</dbReference>
<reference evidence="4 5" key="1">
    <citation type="submission" date="2019-01" db="EMBL/GenBank/DDBJ databases">
        <title>Genome sequencing of strain FW100M-2.</title>
        <authorList>
            <person name="Heo J."/>
            <person name="Kim S.-J."/>
            <person name="Kim J.-S."/>
            <person name="Hong S.-B."/>
            <person name="Kwon S.-W."/>
        </authorList>
    </citation>
    <scope>NUCLEOTIDE SEQUENCE [LARGE SCALE GENOMIC DNA]</scope>
    <source>
        <strain evidence="4 5">FW100M-2</strain>
    </source>
</reference>
<proteinExistence type="predicted"/>
<gene>
    <name evidence="4" type="ORF">ET464_13325</name>
</gene>
<dbReference type="EMBL" id="CP035492">
    <property type="protein sequence ID" value="QAY67236.1"/>
    <property type="molecule type" value="Genomic_DNA"/>
</dbReference>
<evidence type="ECO:0000259" key="3">
    <source>
        <dbReference type="Pfam" id="PF13411"/>
    </source>
</evidence>
<dbReference type="GO" id="GO:0003677">
    <property type="term" value="F:DNA binding"/>
    <property type="evidence" value="ECO:0007669"/>
    <property type="project" value="InterPro"/>
</dbReference>
<evidence type="ECO:0000313" key="5">
    <source>
        <dbReference type="Proteomes" id="UP000293568"/>
    </source>
</evidence>
<dbReference type="Gene3D" id="1.10.1660.10">
    <property type="match status" value="1"/>
</dbReference>
<dbReference type="SUPFAM" id="SSF46955">
    <property type="entry name" value="Putative DNA-binding domain"/>
    <property type="match status" value="1"/>
</dbReference>
<name>A0A4P6EWX1_9BACL</name>
<dbReference type="InterPro" id="IPR000551">
    <property type="entry name" value="MerR-type_HTH_dom"/>
</dbReference>
<dbReference type="RefSeq" id="WP_129441646.1">
    <property type="nucleotide sequence ID" value="NZ_CP035492.1"/>
</dbReference>
<keyword evidence="1" id="KW-0175">Coiled coil</keyword>
<evidence type="ECO:0000313" key="4">
    <source>
        <dbReference type="EMBL" id="QAY67236.1"/>
    </source>
</evidence>
<dbReference type="InterPro" id="IPR009061">
    <property type="entry name" value="DNA-bd_dom_put_sf"/>
</dbReference>
<feature type="compositionally biased region" description="Low complexity" evidence="2">
    <location>
        <begin position="76"/>
        <end position="98"/>
    </location>
</feature>
<sequence>MALLKTKEVAQQLGVSQTTILRWVARHPSSAQKDELGHFRFGESEVASLRRIQESVQATGRLDSLDEPSDEGADRQQPAQADAGASPADAPEAGFARPDAGDGKADAAVTAAAHTSETIRTAHEQLSLAGQEAAAAVADSTAAPAAAPFNAFGAVQHELQERLNRLEAAMSRKADEVVSVQLLEHRRELDELRQSLKQLAASLEAIQAPAKEQAAALMPMPLPSASERPKKRSLFRSIFPFG</sequence>
<dbReference type="KEGG" id="pprt:ET464_13325"/>
<evidence type="ECO:0000256" key="1">
    <source>
        <dbReference type="SAM" id="Coils"/>
    </source>
</evidence>
<feature type="coiled-coil region" evidence="1">
    <location>
        <begin position="156"/>
        <end position="206"/>
    </location>
</feature>
<organism evidence="4 5">
    <name type="scientific">Paenibacillus protaetiae</name>
    <dbReference type="NCBI Taxonomy" id="2509456"/>
    <lineage>
        <taxon>Bacteria</taxon>
        <taxon>Bacillati</taxon>
        <taxon>Bacillota</taxon>
        <taxon>Bacilli</taxon>
        <taxon>Bacillales</taxon>
        <taxon>Paenibacillaceae</taxon>
        <taxon>Paenibacillus</taxon>
    </lineage>
</organism>
<keyword evidence="5" id="KW-1185">Reference proteome</keyword>
<dbReference type="Proteomes" id="UP000293568">
    <property type="component" value="Chromosome"/>
</dbReference>